<protein>
    <submittedName>
        <fullName evidence="2">Uncharacterized protein</fullName>
    </submittedName>
</protein>
<sequence>MNKRLIIRNLCSILRANLPLTSILITGFLAILSLISCSEDSEPESNIFNVQYSVDSIGQVTTIEHIIGKSKLDESQIQVKDNSVLTIERKGDGFHYIIPQHVGYTQILVNANDKSYKIIIRVLSEGCESWEIRNVVSQIICSYDVKDSILNDLNKRNIFSEMQKGDKMHFGTDPRHVEIWHDKYFGKTNENNPKYLMFSYEQTPPNYFFKERNNAGREQRISFILTRKEFYHGDFYNKEGIFRYAPTLIYQELYGKDKVKQVVIDYEVKNIYYPI</sequence>
<comment type="caution">
    <text evidence="2">The sequence shown here is derived from an EMBL/GenBank/DDBJ whole genome shotgun (WGS) entry which is preliminary data.</text>
</comment>
<dbReference type="Proteomes" id="UP000229102">
    <property type="component" value="Unassembled WGS sequence"/>
</dbReference>
<dbReference type="RefSeq" id="WP_099984901.1">
    <property type="nucleotide sequence ID" value="NZ_CP024697.1"/>
</dbReference>
<evidence type="ECO:0000313" key="3">
    <source>
        <dbReference type="Proteomes" id="UP000229102"/>
    </source>
</evidence>
<gene>
    <name evidence="2" type="ORF">CTM53_09605</name>
</gene>
<keyword evidence="1" id="KW-1133">Transmembrane helix</keyword>
<reference evidence="2 3" key="1">
    <citation type="submission" date="2017-11" db="EMBL/GenBank/DDBJ databases">
        <title>Genome sequencing of Prevotella intermedia KCOM 2698.</title>
        <authorList>
            <person name="Kook J.-K."/>
            <person name="Park S.-N."/>
            <person name="Lim Y.K."/>
        </authorList>
    </citation>
    <scope>NUCLEOTIDE SEQUENCE [LARGE SCALE GENOMIC DNA]</scope>
    <source>
        <strain evidence="2 3">KCOM 2698</strain>
    </source>
</reference>
<accession>A0AAJ3VDA1</accession>
<keyword evidence="1" id="KW-0472">Membrane</keyword>
<name>A0AAJ3VDA1_PREIN</name>
<proteinExistence type="predicted"/>
<organism evidence="2 3">
    <name type="scientific">Prevotella intermedia</name>
    <dbReference type="NCBI Taxonomy" id="28131"/>
    <lineage>
        <taxon>Bacteria</taxon>
        <taxon>Pseudomonadati</taxon>
        <taxon>Bacteroidota</taxon>
        <taxon>Bacteroidia</taxon>
        <taxon>Bacteroidales</taxon>
        <taxon>Prevotellaceae</taxon>
        <taxon>Prevotella</taxon>
    </lineage>
</organism>
<evidence type="ECO:0000313" key="2">
    <source>
        <dbReference type="EMBL" id="PJI19299.1"/>
    </source>
</evidence>
<dbReference type="AlphaFoldDB" id="A0AAJ3VDA1"/>
<feature type="transmembrane region" description="Helical" evidence="1">
    <location>
        <begin position="12"/>
        <end position="35"/>
    </location>
</feature>
<dbReference type="EMBL" id="PENF01000002">
    <property type="protein sequence ID" value="PJI19299.1"/>
    <property type="molecule type" value="Genomic_DNA"/>
</dbReference>
<evidence type="ECO:0000256" key="1">
    <source>
        <dbReference type="SAM" id="Phobius"/>
    </source>
</evidence>
<keyword evidence="1" id="KW-0812">Transmembrane</keyword>